<organism evidence="1 2">
    <name type="scientific">Phyllobacterium myrsinacearum</name>
    <dbReference type="NCBI Taxonomy" id="28101"/>
    <lineage>
        <taxon>Bacteria</taxon>
        <taxon>Pseudomonadati</taxon>
        <taxon>Pseudomonadota</taxon>
        <taxon>Alphaproteobacteria</taxon>
        <taxon>Hyphomicrobiales</taxon>
        <taxon>Phyllobacteriaceae</taxon>
        <taxon>Phyllobacterium</taxon>
    </lineage>
</organism>
<dbReference type="EMBL" id="PVBT01000002">
    <property type="protein sequence ID" value="PRD55422.1"/>
    <property type="molecule type" value="Genomic_DNA"/>
</dbReference>
<protein>
    <recommendedName>
        <fullName evidence="3">Type III secretion protein</fullName>
    </recommendedName>
</protein>
<sequence>MTMSQGSGRKSSSAWSTYVNNTARFIHPDRLSASFAGVLLPEGIELLRNAQRIGHNTRRLMREHFRLSALPVEPRLEACDLQLLLMPPEDVAAFELRCGAMFLANSLAQIVQSAAAHRLKDALGQDLYALALANRHLAIAGEPVTDPDTLLAAMQRDGQACISTWRESMPDYVNDWFGLKYPGDDTIAPAHSGDHAKRALVIVRHPSNARADMAAA</sequence>
<dbReference type="OrthoDB" id="8112986at2"/>
<evidence type="ECO:0008006" key="3">
    <source>
        <dbReference type="Google" id="ProtNLM"/>
    </source>
</evidence>
<dbReference type="AlphaFoldDB" id="A0A2S9JQR7"/>
<comment type="caution">
    <text evidence="1">The sequence shown here is derived from an EMBL/GenBank/DDBJ whole genome shotgun (WGS) entry which is preliminary data.</text>
</comment>
<dbReference type="RefSeq" id="WP_105733651.1">
    <property type="nucleotide sequence ID" value="NZ_PVBT01000002.1"/>
</dbReference>
<name>A0A2S9JQR7_9HYPH</name>
<evidence type="ECO:0000313" key="1">
    <source>
        <dbReference type="EMBL" id="PRD55422.1"/>
    </source>
</evidence>
<keyword evidence="2" id="KW-1185">Reference proteome</keyword>
<reference evidence="1 2" key="1">
    <citation type="submission" date="2018-02" db="EMBL/GenBank/DDBJ databases">
        <title>The draft genome of Phyllobacterium myrsinacearum DSM5892.</title>
        <authorList>
            <person name="Li L."/>
            <person name="Liu L."/>
            <person name="Zhang X."/>
            <person name="Wang T."/>
        </authorList>
    </citation>
    <scope>NUCLEOTIDE SEQUENCE [LARGE SCALE GENOMIC DNA]</scope>
    <source>
        <strain evidence="1 2">DSM 5892</strain>
    </source>
</reference>
<accession>A0A2S9JQR7</accession>
<proteinExistence type="predicted"/>
<gene>
    <name evidence="1" type="ORF">C5750_09710</name>
</gene>
<dbReference type="Proteomes" id="UP000238563">
    <property type="component" value="Unassembled WGS sequence"/>
</dbReference>
<evidence type="ECO:0000313" key="2">
    <source>
        <dbReference type="Proteomes" id="UP000238563"/>
    </source>
</evidence>